<evidence type="ECO:0000256" key="11">
    <source>
        <dbReference type="ARBA" id="ARBA00040159"/>
    </source>
</evidence>
<evidence type="ECO:0000256" key="5">
    <source>
        <dbReference type="ARBA" id="ARBA00013093"/>
    </source>
</evidence>
<reference evidence="13 14" key="1">
    <citation type="journal article" date="2021" name="Nat. Plants">
        <title>The Taxus genome provides insights into paclitaxel biosynthesis.</title>
        <authorList>
            <person name="Xiong X."/>
            <person name="Gou J."/>
            <person name="Liao Q."/>
            <person name="Li Y."/>
            <person name="Zhou Q."/>
            <person name="Bi G."/>
            <person name="Li C."/>
            <person name="Du R."/>
            <person name="Wang X."/>
            <person name="Sun T."/>
            <person name="Guo L."/>
            <person name="Liang H."/>
            <person name="Lu P."/>
            <person name="Wu Y."/>
            <person name="Zhang Z."/>
            <person name="Ro D.K."/>
            <person name="Shang Y."/>
            <person name="Huang S."/>
            <person name="Yan J."/>
        </authorList>
    </citation>
    <scope>NUCLEOTIDE SEQUENCE [LARGE SCALE GENOMIC DNA]</scope>
    <source>
        <strain evidence="13">Ta-2019</strain>
    </source>
</reference>
<feature type="domain" description="Fructose-1-6-bisphosphatase class 1 C-terminal" evidence="12">
    <location>
        <begin position="24"/>
        <end position="153"/>
    </location>
</feature>
<dbReference type="PANTHER" id="PTHR11556">
    <property type="entry name" value="FRUCTOSE-1,6-BISPHOSPHATASE-RELATED"/>
    <property type="match status" value="1"/>
</dbReference>
<dbReference type="PROSITE" id="PS00124">
    <property type="entry name" value="FBPASE"/>
    <property type="match status" value="1"/>
</dbReference>
<dbReference type="Pfam" id="PF18913">
    <property type="entry name" value="FBPase_C"/>
    <property type="match status" value="1"/>
</dbReference>
<dbReference type="InterPro" id="IPR028343">
    <property type="entry name" value="FBPtase"/>
</dbReference>
<dbReference type="Gene3D" id="3.40.190.80">
    <property type="match status" value="1"/>
</dbReference>
<keyword evidence="9" id="KW-0119">Carbohydrate metabolism</keyword>
<dbReference type="GO" id="GO:0006002">
    <property type="term" value="P:fructose 6-phosphate metabolic process"/>
    <property type="evidence" value="ECO:0007669"/>
    <property type="project" value="TreeGrafter"/>
</dbReference>
<feature type="non-terminal residue" evidence="13">
    <location>
        <position position="162"/>
    </location>
</feature>
<dbReference type="GO" id="GO:0006094">
    <property type="term" value="P:gluconeogenesis"/>
    <property type="evidence" value="ECO:0007669"/>
    <property type="project" value="TreeGrafter"/>
</dbReference>
<evidence type="ECO:0000256" key="6">
    <source>
        <dbReference type="ARBA" id="ARBA00022723"/>
    </source>
</evidence>
<dbReference type="InterPro" id="IPR020548">
    <property type="entry name" value="Fructose_bisphosphatase_AS"/>
</dbReference>
<evidence type="ECO:0000256" key="9">
    <source>
        <dbReference type="ARBA" id="ARBA00023277"/>
    </source>
</evidence>
<comment type="caution">
    <text evidence="13">The sequence shown here is derived from an EMBL/GenBank/DDBJ whole genome shotgun (WGS) entry which is preliminary data.</text>
</comment>
<keyword evidence="6" id="KW-0479">Metal-binding</keyword>
<evidence type="ECO:0000256" key="4">
    <source>
        <dbReference type="ARBA" id="ARBA00010941"/>
    </source>
</evidence>
<dbReference type="SUPFAM" id="SSF56655">
    <property type="entry name" value="Carbohydrate phosphatase"/>
    <property type="match status" value="1"/>
</dbReference>
<dbReference type="GO" id="GO:0030388">
    <property type="term" value="P:fructose 1,6-bisphosphate metabolic process"/>
    <property type="evidence" value="ECO:0007669"/>
    <property type="project" value="TreeGrafter"/>
</dbReference>
<name>A0AA38GK60_TAXCH</name>
<dbReference type="FunFam" id="3.40.190.80:FF:000001">
    <property type="entry name" value="Fructose-1,6-bisphosphatase class 1"/>
    <property type="match status" value="1"/>
</dbReference>
<keyword evidence="8" id="KW-0460">Magnesium</keyword>
<comment type="catalytic activity">
    <reaction evidence="1">
        <text>beta-D-fructose 1,6-bisphosphate + H2O = beta-D-fructose 6-phosphate + phosphate</text>
        <dbReference type="Rhea" id="RHEA:11064"/>
        <dbReference type="ChEBI" id="CHEBI:15377"/>
        <dbReference type="ChEBI" id="CHEBI:32966"/>
        <dbReference type="ChEBI" id="CHEBI:43474"/>
        <dbReference type="ChEBI" id="CHEBI:57634"/>
        <dbReference type="EC" id="3.1.3.11"/>
    </reaction>
</comment>
<keyword evidence="14" id="KW-1185">Reference proteome</keyword>
<dbReference type="AlphaFoldDB" id="A0AA38GK60"/>
<dbReference type="OMA" id="HTHPRIT"/>
<comment type="similarity">
    <text evidence="4">Belongs to the FBPase class 1 family.</text>
</comment>
<dbReference type="PRINTS" id="PR00115">
    <property type="entry name" value="F16BPHPHTASE"/>
</dbReference>
<dbReference type="InterPro" id="IPR000146">
    <property type="entry name" value="FBPase_class-1"/>
</dbReference>
<comment type="cofactor">
    <cofactor evidence="2">
        <name>Mg(2+)</name>
        <dbReference type="ChEBI" id="CHEBI:18420"/>
    </cofactor>
</comment>
<gene>
    <name evidence="13" type="ORF">KI387_005150</name>
</gene>
<dbReference type="GO" id="GO:0005829">
    <property type="term" value="C:cytosol"/>
    <property type="evidence" value="ECO:0007669"/>
    <property type="project" value="TreeGrafter"/>
</dbReference>
<keyword evidence="7" id="KW-0378">Hydrolase</keyword>
<dbReference type="InterPro" id="IPR044015">
    <property type="entry name" value="FBPase_C_dom"/>
</dbReference>
<dbReference type="Proteomes" id="UP000824469">
    <property type="component" value="Unassembled WGS sequence"/>
</dbReference>
<accession>A0AA38GK60</accession>
<evidence type="ECO:0000313" key="14">
    <source>
        <dbReference type="Proteomes" id="UP000824469"/>
    </source>
</evidence>
<dbReference type="GO" id="GO:0005986">
    <property type="term" value="P:sucrose biosynthetic process"/>
    <property type="evidence" value="ECO:0007669"/>
    <property type="project" value="TreeGrafter"/>
</dbReference>
<organism evidence="13 14">
    <name type="scientific">Taxus chinensis</name>
    <name type="common">Chinese yew</name>
    <name type="synonym">Taxus wallichiana var. chinensis</name>
    <dbReference type="NCBI Taxonomy" id="29808"/>
    <lineage>
        <taxon>Eukaryota</taxon>
        <taxon>Viridiplantae</taxon>
        <taxon>Streptophyta</taxon>
        <taxon>Embryophyta</taxon>
        <taxon>Tracheophyta</taxon>
        <taxon>Spermatophyta</taxon>
        <taxon>Pinopsida</taxon>
        <taxon>Pinidae</taxon>
        <taxon>Conifers II</taxon>
        <taxon>Cupressales</taxon>
        <taxon>Taxaceae</taxon>
        <taxon>Taxus</taxon>
    </lineage>
</organism>
<evidence type="ECO:0000256" key="10">
    <source>
        <dbReference type="ARBA" id="ARBA00032973"/>
    </source>
</evidence>
<evidence type="ECO:0000256" key="7">
    <source>
        <dbReference type="ARBA" id="ARBA00022801"/>
    </source>
</evidence>
<dbReference type="EC" id="3.1.3.11" evidence="5"/>
<protein>
    <recommendedName>
        <fullName evidence="11">Fructose-1,6-bisphosphatase, cytosolic</fullName>
        <ecNumber evidence="5">3.1.3.11</ecNumber>
    </recommendedName>
    <alternativeName>
        <fullName evidence="10">D-fructose-1,6-bisphosphate 1-phosphohydrolase</fullName>
    </alternativeName>
</protein>
<evidence type="ECO:0000313" key="13">
    <source>
        <dbReference type="EMBL" id="KAH9324972.1"/>
    </source>
</evidence>
<comment type="subcellular location">
    <subcellularLocation>
        <location evidence="3">Cytoplasm</location>
    </subcellularLocation>
</comment>
<dbReference type="PANTHER" id="PTHR11556:SF41">
    <property type="entry name" value="FRUCTOSE-1,6-BISPHOSPHATASE, CYTOSOLIC"/>
    <property type="match status" value="1"/>
</dbReference>
<dbReference type="GO" id="GO:0042132">
    <property type="term" value="F:fructose 1,6-bisphosphate 1-phosphatase activity"/>
    <property type="evidence" value="ECO:0007669"/>
    <property type="project" value="UniProtKB-EC"/>
</dbReference>
<dbReference type="EMBL" id="JAHRHJ020000002">
    <property type="protein sequence ID" value="KAH9324972.1"/>
    <property type="molecule type" value="Genomic_DNA"/>
</dbReference>
<evidence type="ECO:0000256" key="1">
    <source>
        <dbReference type="ARBA" id="ARBA00001273"/>
    </source>
</evidence>
<proteinExistence type="inferred from homology"/>
<evidence type="ECO:0000256" key="3">
    <source>
        <dbReference type="ARBA" id="ARBA00004496"/>
    </source>
</evidence>
<dbReference type="GO" id="GO:0046872">
    <property type="term" value="F:metal ion binding"/>
    <property type="evidence" value="ECO:0007669"/>
    <property type="project" value="UniProtKB-KW"/>
</dbReference>
<dbReference type="GO" id="GO:0006000">
    <property type="term" value="P:fructose metabolic process"/>
    <property type="evidence" value="ECO:0007669"/>
    <property type="project" value="TreeGrafter"/>
</dbReference>
<evidence type="ECO:0000256" key="2">
    <source>
        <dbReference type="ARBA" id="ARBA00001946"/>
    </source>
</evidence>
<evidence type="ECO:0000256" key="8">
    <source>
        <dbReference type="ARBA" id="ARBA00022842"/>
    </source>
</evidence>
<sequence length="162" mass="18286">VILRRVQTDVIAFRSFVDGHLSKVPNKGKIYSINEGNAKNWDEPTKKYVERCKFPEDGSSPKSLRYIGSMVADVHRTLLYGGIFMYPADKKSPNGKLRTLYEVFPMSFIMEQAGGQAFTGTERALDIIPTKIHQRSPIFLGSFDDVEEVKSLYAFNEANQAT</sequence>
<evidence type="ECO:0000259" key="12">
    <source>
        <dbReference type="Pfam" id="PF18913"/>
    </source>
</evidence>